<organism evidence="1 2">
    <name type="scientific">Bifidobacterium apri</name>
    <dbReference type="NCBI Taxonomy" id="1769423"/>
    <lineage>
        <taxon>Bacteria</taxon>
        <taxon>Bacillati</taxon>
        <taxon>Actinomycetota</taxon>
        <taxon>Actinomycetes</taxon>
        <taxon>Bifidobacteriales</taxon>
        <taxon>Bifidobacteriaceae</taxon>
        <taxon>Bifidobacterium</taxon>
    </lineage>
</organism>
<sequence>MSDAKTEYSMAVTAIKKQSEIDEDLAKNLENSYLEIRRFGMNWVKANINDVVEEIAPGAHAEIHGRKVYYYNADRTMVVIADVAGYVRVAQIIPKDSGDRFHYLDVHGQSADNYTDEKGKQHGRKRSDKNAYTHYRIKHREEM</sequence>
<evidence type="ECO:0000313" key="2">
    <source>
        <dbReference type="Proteomes" id="UP000440041"/>
    </source>
</evidence>
<proteinExistence type="predicted"/>
<dbReference type="RefSeq" id="WP_152355268.1">
    <property type="nucleotide sequence ID" value="NZ_JBHLXF010000010.1"/>
</dbReference>
<evidence type="ECO:0000313" key="1">
    <source>
        <dbReference type="EMBL" id="KAB8299583.1"/>
    </source>
</evidence>
<keyword evidence="2" id="KW-1185">Reference proteome</keyword>
<dbReference type="AlphaFoldDB" id="A0A6A2VYH3"/>
<dbReference type="Proteomes" id="UP000440041">
    <property type="component" value="Unassembled WGS sequence"/>
</dbReference>
<dbReference type="EMBL" id="WBSO01000003">
    <property type="protein sequence ID" value="KAB8299583.1"/>
    <property type="molecule type" value="Genomic_DNA"/>
</dbReference>
<name>A0A6A2VYH3_9BIFI</name>
<protein>
    <submittedName>
        <fullName evidence="1">Uncharacterized protein</fullName>
    </submittedName>
</protein>
<accession>A0A6A2VYH3</accession>
<comment type="caution">
    <text evidence="1">The sequence shown here is derived from an EMBL/GenBank/DDBJ whole genome shotgun (WGS) entry which is preliminary data.</text>
</comment>
<gene>
    <name evidence="1" type="ORF">DSM100238_0617</name>
</gene>
<dbReference type="OrthoDB" id="2081351at2"/>
<reference evidence="1 2" key="1">
    <citation type="submission" date="2019-09" db="EMBL/GenBank/DDBJ databases">
        <title>Characterization of the phylogenetic diversity of two novel species belonging to the genus Bifidobacterium: Bifidobacterium cebidarum sp. nov. and Bifidobacterium leontopitheci sp. nov.</title>
        <authorList>
            <person name="Lugli G.A."/>
            <person name="Duranti S."/>
            <person name="Milani C."/>
            <person name="Turroni F."/>
            <person name="Ventura M."/>
        </authorList>
    </citation>
    <scope>NUCLEOTIDE SEQUENCE [LARGE SCALE GENOMIC DNA]</scope>
    <source>
        <strain evidence="1 2">DSM 100238</strain>
    </source>
</reference>